<dbReference type="InterPro" id="IPR005746">
    <property type="entry name" value="Thioredoxin"/>
</dbReference>
<dbReference type="PROSITE" id="PS00194">
    <property type="entry name" value="THIOREDOXIN_1"/>
    <property type="match status" value="1"/>
</dbReference>
<sequence>MAIHISSAGEFSKYINGSKLVVVDFTATWCGPCKAVAPRFDKLARENPGVVFVKVDVDEQQAIARQHGVSAMPTFQFFRSGKKLNEVVGADIQKVERLVRE</sequence>
<feature type="non-terminal residue" evidence="5">
    <location>
        <position position="101"/>
    </location>
</feature>
<name>A0A4P9WI69_9FUNG</name>
<evidence type="ECO:0000259" key="4">
    <source>
        <dbReference type="PROSITE" id="PS51352"/>
    </source>
</evidence>
<dbReference type="AlphaFoldDB" id="A0A4P9WI69"/>
<dbReference type="SUPFAM" id="SSF52833">
    <property type="entry name" value="Thioredoxin-like"/>
    <property type="match status" value="1"/>
</dbReference>
<feature type="disulfide bond" description="Redox-active" evidence="3">
    <location>
        <begin position="30"/>
        <end position="33"/>
    </location>
</feature>
<organism evidence="5 6">
    <name type="scientific">Blyttiomyces helicus</name>
    <dbReference type="NCBI Taxonomy" id="388810"/>
    <lineage>
        <taxon>Eukaryota</taxon>
        <taxon>Fungi</taxon>
        <taxon>Fungi incertae sedis</taxon>
        <taxon>Chytridiomycota</taxon>
        <taxon>Chytridiomycota incertae sedis</taxon>
        <taxon>Chytridiomycetes</taxon>
        <taxon>Chytridiomycetes incertae sedis</taxon>
        <taxon>Blyttiomyces</taxon>
    </lineage>
</organism>
<dbReference type="Proteomes" id="UP000269721">
    <property type="component" value="Unassembled WGS sequence"/>
</dbReference>
<feature type="active site" description="Nucleophile" evidence="2">
    <location>
        <position position="33"/>
    </location>
</feature>
<dbReference type="PRINTS" id="PR00421">
    <property type="entry name" value="THIOREDOXIN"/>
</dbReference>
<dbReference type="PROSITE" id="PS51352">
    <property type="entry name" value="THIOREDOXIN_2"/>
    <property type="match status" value="1"/>
</dbReference>
<feature type="site" description="Deprotonates C-terminal active site Cys" evidence="2">
    <location>
        <position position="24"/>
    </location>
</feature>
<dbReference type="PANTHER" id="PTHR46115">
    <property type="entry name" value="THIOREDOXIN-LIKE PROTEIN 1"/>
    <property type="match status" value="1"/>
</dbReference>
<feature type="site" description="Contributes to redox potential value" evidence="2">
    <location>
        <position position="31"/>
    </location>
</feature>
<dbReference type="CDD" id="cd02947">
    <property type="entry name" value="TRX_family"/>
    <property type="match status" value="1"/>
</dbReference>
<dbReference type="PIRSF" id="PIRSF000077">
    <property type="entry name" value="Thioredoxin"/>
    <property type="match status" value="1"/>
</dbReference>
<dbReference type="OrthoDB" id="10263751at2759"/>
<dbReference type="InterPro" id="IPR017937">
    <property type="entry name" value="Thioredoxin_CS"/>
</dbReference>
<dbReference type="InterPro" id="IPR013766">
    <property type="entry name" value="Thioredoxin_domain"/>
</dbReference>
<dbReference type="GO" id="GO:0015035">
    <property type="term" value="F:protein-disulfide reductase activity"/>
    <property type="evidence" value="ECO:0007669"/>
    <property type="project" value="InterPro"/>
</dbReference>
<dbReference type="FunFam" id="3.40.30.10:FF:000245">
    <property type="entry name" value="Thioredoxin"/>
    <property type="match status" value="1"/>
</dbReference>
<keyword evidence="6" id="KW-1185">Reference proteome</keyword>
<gene>
    <name evidence="5" type="ORF">BDK51DRAFT_4621</name>
</gene>
<evidence type="ECO:0000313" key="6">
    <source>
        <dbReference type="Proteomes" id="UP000269721"/>
    </source>
</evidence>
<dbReference type="InterPro" id="IPR036249">
    <property type="entry name" value="Thioredoxin-like_sf"/>
</dbReference>
<accession>A0A4P9WI69</accession>
<keyword evidence="3" id="KW-0676">Redox-active center</keyword>
<evidence type="ECO:0000313" key="5">
    <source>
        <dbReference type="EMBL" id="RKO91138.1"/>
    </source>
</evidence>
<dbReference type="Pfam" id="PF00085">
    <property type="entry name" value="Thioredoxin"/>
    <property type="match status" value="1"/>
</dbReference>
<dbReference type="EMBL" id="KZ995215">
    <property type="protein sequence ID" value="RKO91138.1"/>
    <property type="molecule type" value="Genomic_DNA"/>
</dbReference>
<feature type="active site" description="Nucleophile" evidence="2">
    <location>
        <position position="30"/>
    </location>
</feature>
<evidence type="ECO:0000256" key="3">
    <source>
        <dbReference type="PIRSR" id="PIRSR000077-4"/>
    </source>
</evidence>
<reference evidence="6" key="1">
    <citation type="journal article" date="2018" name="Nat. Microbiol.">
        <title>Leveraging single-cell genomics to expand the fungal tree of life.</title>
        <authorList>
            <person name="Ahrendt S.R."/>
            <person name="Quandt C.A."/>
            <person name="Ciobanu D."/>
            <person name="Clum A."/>
            <person name="Salamov A."/>
            <person name="Andreopoulos B."/>
            <person name="Cheng J.F."/>
            <person name="Woyke T."/>
            <person name="Pelin A."/>
            <person name="Henrissat B."/>
            <person name="Reynolds N.K."/>
            <person name="Benny G.L."/>
            <person name="Smith M.E."/>
            <person name="James T.Y."/>
            <person name="Grigoriev I.V."/>
        </authorList>
    </citation>
    <scope>NUCLEOTIDE SEQUENCE [LARGE SCALE GENOMIC DNA]</scope>
</reference>
<feature type="domain" description="Thioredoxin" evidence="4">
    <location>
        <begin position="1"/>
        <end position="101"/>
    </location>
</feature>
<keyword evidence="1 3" id="KW-1015">Disulfide bond</keyword>
<dbReference type="Gene3D" id="3.40.30.10">
    <property type="entry name" value="Glutaredoxin"/>
    <property type="match status" value="1"/>
</dbReference>
<evidence type="ECO:0000256" key="1">
    <source>
        <dbReference type="ARBA" id="ARBA00023157"/>
    </source>
</evidence>
<feature type="site" description="Contributes to redox potential value" evidence="2">
    <location>
        <position position="32"/>
    </location>
</feature>
<protein>
    <submittedName>
        <fullName evidence="5">Thioredoxin-like protein</fullName>
    </submittedName>
</protein>
<proteinExistence type="predicted"/>
<evidence type="ECO:0000256" key="2">
    <source>
        <dbReference type="PIRSR" id="PIRSR000077-1"/>
    </source>
</evidence>